<sequence>MPRFSITVPDNLVQAYERVDDLEAEVEELRERLDSRADRIDQLEEQLARRSQVEGKVDILAERVEDRERAADAPFFVRWARWFRSDDG</sequence>
<evidence type="ECO:0000313" key="2">
    <source>
        <dbReference type="EMBL" id="TSD13481.1"/>
    </source>
</evidence>
<reference evidence="2 3" key="1">
    <citation type="submission" date="2018-06" db="EMBL/GenBank/DDBJ databases">
        <title>Natronomonas sp. F16-60 a new haloarchaeon isolated from a solar saltern of Isla Cristina, Huelva, Spain.</title>
        <authorList>
            <person name="Duran-Viseras A."/>
            <person name="Sanchez-Porro C."/>
            <person name="Ventosa A."/>
        </authorList>
    </citation>
    <scope>NUCLEOTIDE SEQUENCE [LARGE SCALE GENOMIC DNA]</scope>
    <source>
        <strain evidence="2 3">F16-60</strain>
    </source>
</reference>
<dbReference type="Gene3D" id="1.10.287.1490">
    <property type="match status" value="1"/>
</dbReference>
<evidence type="ECO:0000313" key="3">
    <source>
        <dbReference type="Proteomes" id="UP000319894"/>
    </source>
</evidence>
<gene>
    <name evidence="2" type="ORF">DP107_11665</name>
</gene>
<name>A0A554N7V3_9EURY</name>
<dbReference type="OrthoDB" id="351347at2157"/>
<organism evidence="2 3">
    <name type="scientific">Haloglomus irregulare</name>
    <dbReference type="NCBI Taxonomy" id="2234134"/>
    <lineage>
        <taxon>Archaea</taxon>
        <taxon>Methanobacteriati</taxon>
        <taxon>Methanobacteriota</taxon>
        <taxon>Stenosarchaea group</taxon>
        <taxon>Halobacteria</taxon>
        <taxon>Halobacteriales</taxon>
        <taxon>Natronomonadaceae</taxon>
        <taxon>Haloglomus</taxon>
    </lineage>
</organism>
<dbReference type="RefSeq" id="WP_144262339.1">
    <property type="nucleotide sequence ID" value="NZ_QMDX01000007.1"/>
</dbReference>
<evidence type="ECO:0000256" key="1">
    <source>
        <dbReference type="SAM" id="Coils"/>
    </source>
</evidence>
<protein>
    <submittedName>
        <fullName evidence="2">Uncharacterized protein</fullName>
    </submittedName>
</protein>
<proteinExistence type="predicted"/>
<dbReference type="InParanoid" id="A0A554N7V3"/>
<keyword evidence="1" id="KW-0175">Coiled coil</keyword>
<dbReference type="Proteomes" id="UP000319894">
    <property type="component" value="Unassembled WGS sequence"/>
</dbReference>
<accession>A0A554N7V3</accession>
<feature type="coiled-coil region" evidence="1">
    <location>
        <begin position="12"/>
        <end position="46"/>
    </location>
</feature>
<comment type="caution">
    <text evidence="2">The sequence shown here is derived from an EMBL/GenBank/DDBJ whole genome shotgun (WGS) entry which is preliminary data.</text>
</comment>
<dbReference type="AlphaFoldDB" id="A0A554N7V3"/>
<dbReference type="EMBL" id="QMDX01000007">
    <property type="protein sequence ID" value="TSD13481.1"/>
    <property type="molecule type" value="Genomic_DNA"/>
</dbReference>
<keyword evidence="3" id="KW-1185">Reference proteome</keyword>